<comment type="caution">
    <text evidence="1">The sequence shown here is derived from an EMBL/GenBank/DDBJ whole genome shotgun (WGS) entry which is preliminary data.</text>
</comment>
<feature type="non-terminal residue" evidence="1">
    <location>
        <position position="1"/>
    </location>
</feature>
<evidence type="ECO:0000313" key="1">
    <source>
        <dbReference type="EMBL" id="KAH0541672.1"/>
    </source>
</evidence>
<accession>A0AAV7I136</accession>
<organism evidence="1 2">
    <name type="scientific">Cotesia glomerata</name>
    <name type="common">Lepidopteran parasitic wasp</name>
    <name type="synonym">Apanteles glomeratus</name>
    <dbReference type="NCBI Taxonomy" id="32391"/>
    <lineage>
        <taxon>Eukaryota</taxon>
        <taxon>Metazoa</taxon>
        <taxon>Ecdysozoa</taxon>
        <taxon>Arthropoda</taxon>
        <taxon>Hexapoda</taxon>
        <taxon>Insecta</taxon>
        <taxon>Pterygota</taxon>
        <taxon>Neoptera</taxon>
        <taxon>Endopterygota</taxon>
        <taxon>Hymenoptera</taxon>
        <taxon>Apocrita</taxon>
        <taxon>Ichneumonoidea</taxon>
        <taxon>Braconidae</taxon>
        <taxon>Microgastrinae</taxon>
        <taxon>Cotesia</taxon>
    </lineage>
</organism>
<sequence>FEDIADMVNPLTGRTVIARERQQHRPRMPQSISHIAPMLDRYLPVAEIWRGEVQADDGTFQ</sequence>
<proteinExistence type="predicted"/>
<evidence type="ECO:0000313" key="2">
    <source>
        <dbReference type="Proteomes" id="UP000826195"/>
    </source>
</evidence>
<dbReference type="AlphaFoldDB" id="A0AAV7I136"/>
<keyword evidence="2" id="KW-1185">Reference proteome</keyword>
<gene>
    <name evidence="1" type="ORF">KQX54_000245</name>
</gene>
<protein>
    <submittedName>
        <fullName evidence="1">Uncharacterized protein</fullName>
    </submittedName>
</protein>
<reference evidence="1 2" key="1">
    <citation type="journal article" date="2021" name="J. Hered.">
        <title>A chromosome-level genome assembly of the parasitoid wasp, Cotesia glomerata (Hymenoptera: Braconidae).</title>
        <authorList>
            <person name="Pinto B.J."/>
            <person name="Weis J.J."/>
            <person name="Gamble T."/>
            <person name="Ode P.J."/>
            <person name="Paul R."/>
            <person name="Zaspel J.M."/>
        </authorList>
    </citation>
    <scope>NUCLEOTIDE SEQUENCE [LARGE SCALE GENOMIC DNA]</scope>
    <source>
        <strain evidence="1">CgM1</strain>
    </source>
</reference>
<feature type="non-terminal residue" evidence="1">
    <location>
        <position position="61"/>
    </location>
</feature>
<dbReference type="Proteomes" id="UP000826195">
    <property type="component" value="Unassembled WGS sequence"/>
</dbReference>
<name>A0AAV7I136_COTGL</name>
<dbReference type="EMBL" id="JAHXZJ010002591">
    <property type="protein sequence ID" value="KAH0541672.1"/>
    <property type="molecule type" value="Genomic_DNA"/>
</dbReference>